<reference evidence="3" key="1">
    <citation type="submission" date="2021-01" db="EMBL/GenBank/DDBJ databases">
        <title>Modified the classification status of verrucomicrobia.</title>
        <authorList>
            <person name="Feng X."/>
        </authorList>
    </citation>
    <scope>NUCLEOTIDE SEQUENCE</scope>
    <source>
        <strain evidence="3">5K15</strain>
    </source>
</reference>
<dbReference type="Pfam" id="PF06439">
    <property type="entry name" value="3keto-disac_hyd"/>
    <property type="match status" value="1"/>
</dbReference>
<dbReference type="AlphaFoldDB" id="A0AAE2SDE6"/>
<sequence>MNRITRFSVSLLSGAMMLASCHAKEGDAATKEDTKKADAGEWIQLFNGKDLTGWTPKFRGHELGVNFKDTFRVEDGILKVSYDNYEKWNSDFGHLFYKDEFSHYILRAEYRFVGDQVKGGPKWALRNNGFMIHGQSAASMKKGQNFPDSIEVQLLGGAPDSKEPRPTLSICTPGTHIEMDGKLIKPHVIRAKGPTFHGDEWVTIEVEVRGSEVIRHKVGDKVILEYNKPQLDNGTLLEKGTISIQAESHPTEFRKIELKVLEK</sequence>
<name>A0AAE2SDE6_9BACT</name>
<keyword evidence="1" id="KW-0732">Signal</keyword>
<keyword evidence="4" id="KW-1185">Reference proteome</keyword>
<dbReference type="Proteomes" id="UP000634206">
    <property type="component" value="Unassembled WGS sequence"/>
</dbReference>
<feature type="signal peptide" evidence="1">
    <location>
        <begin position="1"/>
        <end position="23"/>
    </location>
</feature>
<accession>A0AAE2SDE6</accession>
<dbReference type="Gene3D" id="2.60.120.560">
    <property type="entry name" value="Exo-inulinase, domain 1"/>
    <property type="match status" value="1"/>
</dbReference>
<evidence type="ECO:0000259" key="2">
    <source>
        <dbReference type="Pfam" id="PF06439"/>
    </source>
</evidence>
<feature type="chain" id="PRO_5042073728" evidence="1">
    <location>
        <begin position="24"/>
        <end position="263"/>
    </location>
</feature>
<comment type="caution">
    <text evidence="3">The sequence shown here is derived from an EMBL/GenBank/DDBJ whole genome shotgun (WGS) entry which is preliminary data.</text>
</comment>
<evidence type="ECO:0000313" key="3">
    <source>
        <dbReference type="EMBL" id="MBK1855367.1"/>
    </source>
</evidence>
<dbReference type="PROSITE" id="PS51257">
    <property type="entry name" value="PROKAR_LIPOPROTEIN"/>
    <property type="match status" value="1"/>
</dbReference>
<feature type="domain" description="3-keto-alpha-glucoside-1,2-lyase/3-keto-2-hydroxy-glucal hydratase" evidence="2">
    <location>
        <begin position="41"/>
        <end position="259"/>
    </location>
</feature>
<proteinExistence type="predicted"/>
<organism evidence="3 4">
    <name type="scientific">Oceaniferula flava</name>
    <dbReference type="NCBI Taxonomy" id="2800421"/>
    <lineage>
        <taxon>Bacteria</taxon>
        <taxon>Pseudomonadati</taxon>
        <taxon>Verrucomicrobiota</taxon>
        <taxon>Verrucomicrobiia</taxon>
        <taxon>Verrucomicrobiales</taxon>
        <taxon>Verrucomicrobiaceae</taxon>
        <taxon>Oceaniferula</taxon>
    </lineage>
</organism>
<evidence type="ECO:0000256" key="1">
    <source>
        <dbReference type="SAM" id="SignalP"/>
    </source>
</evidence>
<dbReference type="GO" id="GO:0016787">
    <property type="term" value="F:hydrolase activity"/>
    <property type="evidence" value="ECO:0007669"/>
    <property type="project" value="InterPro"/>
</dbReference>
<gene>
    <name evidence="3" type="ORF">JIN83_10380</name>
</gene>
<dbReference type="EMBL" id="JAENIG010000006">
    <property type="protein sequence ID" value="MBK1855367.1"/>
    <property type="molecule type" value="Genomic_DNA"/>
</dbReference>
<dbReference type="RefSeq" id="WP_309489980.1">
    <property type="nucleotide sequence ID" value="NZ_JAENIG010000006.1"/>
</dbReference>
<protein>
    <submittedName>
        <fullName evidence="3">DUF1080 domain-containing protein</fullName>
    </submittedName>
</protein>
<dbReference type="InterPro" id="IPR010496">
    <property type="entry name" value="AL/BT2_dom"/>
</dbReference>
<evidence type="ECO:0000313" key="4">
    <source>
        <dbReference type="Proteomes" id="UP000634206"/>
    </source>
</evidence>